<protein>
    <submittedName>
        <fullName evidence="2">Uncharacterized protein</fullName>
    </submittedName>
</protein>
<accession>A0ABR7Q977</accession>
<keyword evidence="3" id="KW-1185">Reference proteome</keyword>
<keyword evidence="1" id="KW-0812">Transmembrane</keyword>
<proteinExistence type="predicted"/>
<keyword evidence="1" id="KW-0472">Membrane</keyword>
<name>A0ABR7Q977_9FLAO</name>
<organism evidence="2 3">
    <name type="scientific">Kordia aestuariivivens</name>
    <dbReference type="NCBI Taxonomy" id="2759037"/>
    <lineage>
        <taxon>Bacteria</taxon>
        <taxon>Pseudomonadati</taxon>
        <taxon>Bacteroidota</taxon>
        <taxon>Flavobacteriia</taxon>
        <taxon>Flavobacteriales</taxon>
        <taxon>Flavobacteriaceae</taxon>
        <taxon>Kordia</taxon>
    </lineage>
</organism>
<evidence type="ECO:0000256" key="1">
    <source>
        <dbReference type="SAM" id="Phobius"/>
    </source>
</evidence>
<keyword evidence="1" id="KW-1133">Transmembrane helix</keyword>
<gene>
    <name evidence="2" type="ORF">H2O64_09370</name>
</gene>
<evidence type="ECO:0000313" key="3">
    <source>
        <dbReference type="Proteomes" id="UP000619238"/>
    </source>
</evidence>
<dbReference type="EMBL" id="JACGWS010000005">
    <property type="protein sequence ID" value="MBC8754879.1"/>
    <property type="molecule type" value="Genomic_DNA"/>
</dbReference>
<reference evidence="2 3" key="1">
    <citation type="submission" date="2020-07" db="EMBL/GenBank/DDBJ databases">
        <title>Description of Kordia aestuariivivens sp. nov., isolated from a tidal flat.</title>
        <authorList>
            <person name="Park S."/>
            <person name="Yoon J.-H."/>
        </authorList>
    </citation>
    <scope>NUCLEOTIDE SEQUENCE [LARGE SCALE GENOMIC DNA]</scope>
    <source>
        <strain evidence="2 3">YSTF-M3</strain>
    </source>
</reference>
<evidence type="ECO:0000313" key="2">
    <source>
        <dbReference type="EMBL" id="MBC8754879.1"/>
    </source>
</evidence>
<feature type="transmembrane region" description="Helical" evidence="1">
    <location>
        <begin position="7"/>
        <end position="28"/>
    </location>
</feature>
<comment type="caution">
    <text evidence="2">The sequence shown here is derived from an EMBL/GenBank/DDBJ whole genome shotgun (WGS) entry which is preliminary data.</text>
</comment>
<sequence length="236" mass="26722">MKKTFKILGKLVLVIITILLLLLAFVYIKYNEPLPKGVVGAEADALATKMLTAVDHEAYKNTRYLSWTFRGGHHYVWDKDQHKVDVSWSDTKVALNLKQPKASTVTINDQQVEANEASIHIEKALSYFNNDSFWLVAPHKVFDEGVTRSIVTQENNEKALLVTYTNGGTTPGDSYLWILDEKGFPKGYQMWVSIIPIGGLYASWEDWKTMESGVSLPSMHTLLIMDIPMKNVKAWN</sequence>
<dbReference type="RefSeq" id="WP_187561931.1">
    <property type="nucleotide sequence ID" value="NZ_JACGWS010000005.1"/>
</dbReference>
<dbReference type="Proteomes" id="UP000619238">
    <property type="component" value="Unassembled WGS sequence"/>
</dbReference>